<gene>
    <name evidence="5" type="ORF">TVAG_058050</name>
</gene>
<dbReference type="VEuPathDB" id="TrichDB:TVAG_058050"/>
<dbReference type="eggNOG" id="KOG0178">
    <property type="taxonomic scope" value="Eukaryota"/>
</dbReference>
<protein>
    <recommendedName>
        <fullName evidence="3">Proteasome subunit alpha type</fullName>
    </recommendedName>
</protein>
<dbReference type="GO" id="GO:0005634">
    <property type="term" value="C:nucleus"/>
    <property type="evidence" value="ECO:0000318"/>
    <property type="project" value="GO_Central"/>
</dbReference>
<dbReference type="InterPro" id="IPR001353">
    <property type="entry name" value="Proteasome_sua/b"/>
</dbReference>
<keyword evidence="7 8" id="KW-0002">3D-structure</keyword>
<sequence length="251" mass="27958">MTYRYDAGTTTFSSDGRILQVEYAIQSINQAGTAIGVQFTNGVVLAAEKKNTGRLVDYLFPEKMAKIDGHIVTAVAGLTADANTLVDLMRTSAQKYLKTYDEQMPVEQLVRMVCDEKHSYTQYGGLRPYGVSFLIAGYDRHKGCQLYLTDPSGNFGGWKATAIGENNQTAQSILKSQYKDNMTATEAMDLTVKVLCKTLDSTSLSADKLEFAVLQFREEYGPKVRILTTSEVDTLMKRYEETIKKSAEEKE</sequence>
<dbReference type="EMBL" id="DS114004">
    <property type="protein sequence ID" value="EAX91890.1"/>
    <property type="molecule type" value="Genomic_DNA"/>
</dbReference>
<dbReference type="GO" id="GO:0019773">
    <property type="term" value="C:proteasome core complex, alpha-subunit complex"/>
    <property type="evidence" value="ECO:0000318"/>
    <property type="project" value="GO_Central"/>
</dbReference>
<dbReference type="OMA" id="YVLNDNM"/>
<comment type="subcellular location">
    <subcellularLocation>
        <location evidence="3">Cytoplasm</location>
    </subcellularLocation>
    <subcellularLocation>
        <location evidence="3">Nucleus</location>
    </subcellularLocation>
</comment>
<dbReference type="NCBIfam" id="NF003075">
    <property type="entry name" value="PRK03996.1"/>
    <property type="match status" value="1"/>
</dbReference>
<dbReference type="InterPro" id="IPR000426">
    <property type="entry name" value="Proteasome_asu_N"/>
</dbReference>
<dbReference type="MEROPS" id="T01.973"/>
<accession>A2FT79</accession>
<dbReference type="PANTHER" id="PTHR11599">
    <property type="entry name" value="PROTEASOME SUBUNIT ALPHA/BETA"/>
    <property type="match status" value="1"/>
</dbReference>
<dbReference type="STRING" id="5722.A2FT79"/>
<dbReference type="InterPro" id="IPR023332">
    <property type="entry name" value="Proteasome_alpha-type"/>
</dbReference>
<comment type="similarity">
    <text evidence="2 3">Belongs to the peptidase T1A family.</text>
</comment>
<evidence type="ECO:0007829" key="7">
    <source>
        <dbReference type="PDB" id="8OIX"/>
    </source>
</evidence>
<dbReference type="AlphaFoldDB" id="A2FT79"/>
<dbReference type="FunFam" id="3.60.20.10:FF:000058">
    <property type="entry name" value="Proteasome subunit alpha type"/>
    <property type="match status" value="1"/>
</dbReference>
<dbReference type="InParanoid" id="A2FT79"/>
<evidence type="ECO:0000259" key="4">
    <source>
        <dbReference type="PROSITE" id="PS00388"/>
    </source>
</evidence>
<dbReference type="FunCoup" id="A2FT79">
    <property type="interactions" value="671"/>
</dbReference>
<feature type="domain" description="Proteasome alpha-type subunits" evidence="4">
    <location>
        <begin position="5"/>
        <end position="27"/>
    </location>
</feature>
<evidence type="ECO:0007829" key="8">
    <source>
        <dbReference type="PDB" id="8P0T"/>
    </source>
</evidence>
<dbReference type="GO" id="GO:0043161">
    <property type="term" value="P:proteasome-mediated ubiquitin-dependent protein catabolic process"/>
    <property type="evidence" value="ECO:0000318"/>
    <property type="project" value="GO_Central"/>
</dbReference>
<dbReference type="OrthoDB" id="431557at2759"/>
<name>A2FT79_TRIV3</name>
<dbReference type="InterPro" id="IPR050115">
    <property type="entry name" value="Proteasome_alpha"/>
</dbReference>
<evidence type="ECO:0000256" key="1">
    <source>
        <dbReference type="ARBA" id="ARBA00022942"/>
    </source>
</evidence>
<dbReference type="KEGG" id="tva:4749594"/>
<dbReference type="EMDB" id="EMD-17337"/>
<dbReference type="RefSeq" id="XP_001304820.1">
    <property type="nucleotide sequence ID" value="XM_001304819.1"/>
</dbReference>
<keyword evidence="3" id="KW-0539">Nucleus</keyword>
<reference evidence="5" key="1">
    <citation type="submission" date="2006-10" db="EMBL/GenBank/DDBJ databases">
        <authorList>
            <person name="Amadeo P."/>
            <person name="Zhao Q."/>
            <person name="Wortman J."/>
            <person name="Fraser-Liggett C."/>
            <person name="Carlton J."/>
        </authorList>
    </citation>
    <scope>NUCLEOTIDE SEQUENCE</scope>
    <source>
        <strain evidence="5">G3</strain>
    </source>
</reference>
<keyword evidence="1 2" id="KW-0647">Proteasome</keyword>
<comment type="subunit">
    <text evidence="3">The 26S proteasome consists of a 20S proteasome core and two 19S regulatory subunits.</text>
</comment>
<keyword evidence="6" id="KW-1185">Reference proteome</keyword>
<evidence type="ECO:0000313" key="5">
    <source>
        <dbReference type="EMBL" id="EAX91890.1"/>
    </source>
</evidence>
<dbReference type="SMART" id="SM00948">
    <property type="entry name" value="Proteasome_A_N"/>
    <property type="match status" value="1"/>
</dbReference>
<reference evidence="5" key="2">
    <citation type="journal article" date="2007" name="Science">
        <title>Draft genome sequence of the sexually transmitted pathogen Trichomonas vaginalis.</title>
        <authorList>
            <person name="Carlton J.M."/>
            <person name="Hirt R.P."/>
            <person name="Silva J.C."/>
            <person name="Delcher A.L."/>
            <person name="Schatz M."/>
            <person name="Zhao Q."/>
            <person name="Wortman J.R."/>
            <person name="Bidwell S.L."/>
            <person name="Alsmark U.C.M."/>
            <person name="Besteiro S."/>
            <person name="Sicheritz-Ponten T."/>
            <person name="Noel C.J."/>
            <person name="Dacks J.B."/>
            <person name="Foster P.G."/>
            <person name="Simillion C."/>
            <person name="Van de Peer Y."/>
            <person name="Miranda-Saavedra D."/>
            <person name="Barton G.J."/>
            <person name="Westrop G.D."/>
            <person name="Mueller S."/>
            <person name="Dessi D."/>
            <person name="Fiori P.L."/>
            <person name="Ren Q."/>
            <person name="Paulsen I."/>
            <person name="Zhang H."/>
            <person name="Bastida-Corcuera F.D."/>
            <person name="Simoes-Barbosa A."/>
            <person name="Brown M.T."/>
            <person name="Hayes R.D."/>
            <person name="Mukherjee M."/>
            <person name="Okumura C.Y."/>
            <person name="Schneider R."/>
            <person name="Smith A.J."/>
            <person name="Vanacova S."/>
            <person name="Villalvazo M."/>
            <person name="Haas B.J."/>
            <person name="Pertea M."/>
            <person name="Feldblyum T.V."/>
            <person name="Utterback T.R."/>
            <person name="Shu C.L."/>
            <person name="Osoegawa K."/>
            <person name="de Jong P.J."/>
            <person name="Hrdy I."/>
            <person name="Horvathova L."/>
            <person name="Zubacova Z."/>
            <person name="Dolezal P."/>
            <person name="Malik S.B."/>
            <person name="Logsdon J.M. Jr."/>
            <person name="Henze K."/>
            <person name="Gupta A."/>
            <person name="Wang C.C."/>
            <person name="Dunne R.L."/>
            <person name="Upcroft J.A."/>
            <person name="Upcroft P."/>
            <person name="White O."/>
            <person name="Salzberg S.L."/>
            <person name="Tang P."/>
            <person name="Chiu C.-H."/>
            <person name="Lee Y.-S."/>
            <person name="Embley T.M."/>
            <person name="Coombs G.H."/>
            <person name="Mottram J.C."/>
            <person name="Tachezy J."/>
            <person name="Fraser-Liggett C.M."/>
            <person name="Johnson P.J."/>
        </authorList>
    </citation>
    <scope>NUCLEOTIDE SEQUENCE [LARGE SCALE GENOMIC DNA]</scope>
    <source>
        <strain evidence="5">G3</strain>
    </source>
</reference>
<dbReference type="SMR" id="A2FT79"/>
<dbReference type="Pfam" id="PF10584">
    <property type="entry name" value="Proteasome_A_N"/>
    <property type="match status" value="1"/>
</dbReference>
<evidence type="ECO:0000313" key="6">
    <source>
        <dbReference type="Proteomes" id="UP000001542"/>
    </source>
</evidence>
<dbReference type="PDB" id="8P0T">
    <property type="method" value="EM"/>
    <property type="resolution" value="2.65 A"/>
    <property type="chains" value="C/Q=1-251"/>
</dbReference>
<evidence type="ECO:0000256" key="3">
    <source>
        <dbReference type="RuleBase" id="RU000551"/>
    </source>
</evidence>
<keyword evidence="3" id="KW-0963">Cytoplasm</keyword>
<organism evidence="5 6">
    <name type="scientific">Trichomonas vaginalis (strain ATCC PRA-98 / G3)</name>
    <dbReference type="NCBI Taxonomy" id="412133"/>
    <lineage>
        <taxon>Eukaryota</taxon>
        <taxon>Metamonada</taxon>
        <taxon>Parabasalia</taxon>
        <taxon>Trichomonadida</taxon>
        <taxon>Trichomonadidae</taxon>
        <taxon>Trichomonas</taxon>
    </lineage>
</organism>
<dbReference type="VEuPathDB" id="TrichDB:TVAGG3_0522450"/>
<dbReference type="PROSITE" id="PS51475">
    <property type="entry name" value="PROTEASOME_ALPHA_2"/>
    <property type="match status" value="1"/>
</dbReference>
<dbReference type="InterPro" id="IPR029055">
    <property type="entry name" value="Ntn_hydrolases_N"/>
</dbReference>
<dbReference type="PDB" id="8OIX">
    <property type="method" value="EM"/>
    <property type="resolution" value="2.89 A"/>
    <property type="chains" value="C/Q=1-251"/>
</dbReference>
<dbReference type="Pfam" id="PF00227">
    <property type="entry name" value="Proteasome"/>
    <property type="match status" value="1"/>
</dbReference>
<reference evidence="7 8" key="3">
    <citation type="journal article" date="2024" name="Nat. Commun.">
        <title>Structural elucidation of recombinant Trichomonas vaginalis 20S proteasome bound to covalent inhibitors.</title>
        <authorList>
            <person name="Silhan J."/>
            <person name="Fajtova P."/>
            <person name="Bartosova J."/>
            <person name="Hurysz B.M."/>
            <person name="Almaliti J."/>
            <person name="Miyamoto Y."/>
            <person name="Eckmann L."/>
            <person name="Gerwick W.H."/>
            <person name="O'Donoghue A.J."/>
            <person name="Boura E."/>
        </authorList>
    </citation>
    <scope>STRUCTURE BY ELECTRON MICROSCOPY (2.65 ANGSTROMS)</scope>
</reference>
<dbReference type="EMDB" id="EMD-16901"/>
<dbReference type="Gene3D" id="3.60.20.10">
    <property type="entry name" value="Glutamine Phosphoribosylpyrophosphate, subunit 1, domain 1"/>
    <property type="match status" value="1"/>
</dbReference>
<dbReference type="PROSITE" id="PS00388">
    <property type="entry name" value="PROTEASOME_ALPHA_1"/>
    <property type="match status" value="1"/>
</dbReference>
<dbReference type="GO" id="GO:0005829">
    <property type="term" value="C:cytosol"/>
    <property type="evidence" value="ECO:0000318"/>
    <property type="project" value="GO_Central"/>
</dbReference>
<proteinExistence type="evidence at protein level"/>
<dbReference type="Proteomes" id="UP000001542">
    <property type="component" value="Unassembled WGS sequence"/>
</dbReference>
<evidence type="ECO:0000256" key="2">
    <source>
        <dbReference type="PROSITE-ProRule" id="PRU00808"/>
    </source>
</evidence>
<dbReference type="SUPFAM" id="SSF56235">
    <property type="entry name" value="N-terminal nucleophile aminohydrolases (Ntn hydrolases)"/>
    <property type="match status" value="1"/>
</dbReference>